<feature type="domain" description="Cytochrome c7-like" evidence="1">
    <location>
        <begin position="263"/>
        <end position="324"/>
    </location>
</feature>
<dbReference type="PANTHER" id="PTHR39425:SF1">
    <property type="entry name" value="CYTOCHROME C7-LIKE DOMAIN-CONTAINING PROTEIN"/>
    <property type="match status" value="1"/>
</dbReference>
<feature type="domain" description="Cytochrome c7-like" evidence="1">
    <location>
        <begin position="38"/>
        <end position="100"/>
    </location>
</feature>
<dbReference type="NCBIfam" id="TIGR04257">
    <property type="entry name" value="nanowire_3heme"/>
    <property type="match status" value="9"/>
</dbReference>
<feature type="domain" description="Cytochrome c7-like" evidence="1">
    <location>
        <begin position="340"/>
        <end position="400"/>
    </location>
</feature>
<dbReference type="SUPFAM" id="SSF48695">
    <property type="entry name" value="Multiheme cytochromes"/>
    <property type="match status" value="4"/>
</dbReference>
<dbReference type="InterPro" id="IPR036280">
    <property type="entry name" value="Multihaem_cyt_sf"/>
</dbReference>
<dbReference type="CDD" id="cd08168">
    <property type="entry name" value="Cytochrom_C3"/>
    <property type="match status" value="1"/>
</dbReference>
<feature type="domain" description="Cytochrome c7-like" evidence="1">
    <location>
        <begin position="412"/>
        <end position="473"/>
    </location>
</feature>
<feature type="domain" description="Cytochrome c7-like" evidence="1">
    <location>
        <begin position="490"/>
        <end position="549"/>
    </location>
</feature>
<sequence>MNRLWVPAVLILLLGVPFFLHAKDYKVVTFKTVNAGKVNFPHDPHLKKLGNNCTQCHNALYTIGRQNPPVTMAEMEKGKSCGACHNTVKAFGLPECTRCHITREVPIQIPDFGTITFSHAFHLTRFQCWDCHNGLFIAGPGNPHVSMADMEGGLSCGGCHDGRIAFSVKGDCVKCHVVKDIAFSADALFKHTVHLGLGYGCRDCHSQHFIAGPNSKRYTMLDMETGKSCGACHEGKTAFNVTGDCQRCHGGNREITYKAAAAYFPHVFHTKIFICADCHSGIFTGGPTSRRYTMAEMEQDRSCGACHDGNIAFGVTANCDRCHRQTKELELAVQPIGTVPFSHKVHTSLFTCGDCHNKVFVTGSQARRFTMKEMEKGKSCGACHDDRTAFTVKANCSRCHPVRDIPYVLDAWFGHNRHLQMYTCTDCHNAFFVAGPGNKRRTMVEMEKDQSCGACHDGYIAFSVAGDCNRCHKSTKELVIKTRGAGPTPFSHKVHVALFTCGDCHNRIFPTGVAAKRFTMADMEAGKSCGACHDAKTAFTVRANCARCHPIKEIQMQPSGATFSHKLHTGLYRCNECHDRLFNPGAGNRRVSMAAMEKKQESCGACHNDKTAFSVTGSCLRCHPILKAISYELQSKSVGDAFFSHKVHLGRGYTCADCHYAIIKTGDERRSFTMSEMGQGQSCGYCHGALMAFSVRDQNACNRCHKD</sequence>
<protein>
    <submittedName>
        <fullName evidence="2">C(7)-type cytochrome triheme protein</fullName>
    </submittedName>
</protein>
<organism evidence="2 3">
    <name type="scientific">Geobacter argillaceus</name>
    <dbReference type="NCBI Taxonomy" id="345631"/>
    <lineage>
        <taxon>Bacteria</taxon>
        <taxon>Pseudomonadati</taxon>
        <taxon>Thermodesulfobacteriota</taxon>
        <taxon>Desulfuromonadia</taxon>
        <taxon>Geobacterales</taxon>
        <taxon>Geobacteraceae</taxon>
        <taxon>Geobacter</taxon>
    </lineage>
</organism>
<comment type="caution">
    <text evidence="2">The sequence shown here is derived from an EMBL/GenBank/DDBJ whole genome shotgun (WGS) entry which is preliminary data.</text>
</comment>
<reference evidence="2 3" key="1">
    <citation type="submission" date="2019-07" db="EMBL/GenBank/DDBJ databases">
        <title>Genomic Encyclopedia of Archaeal and Bacterial Type Strains, Phase II (KMG-II): from individual species to whole genera.</title>
        <authorList>
            <person name="Goeker M."/>
        </authorList>
    </citation>
    <scope>NUCLEOTIDE SEQUENCE [LARGE SCALE GENOMIC DNA]</scope>
    <source>
        <strain evidence="2 3">ATCC BAA-1139</strain>
    </source>
</reference>
<dbReference type="AlphaFoldDB" id="A0A562W860"/>
<dbReference type="InterPro" id="IPR026352">
    <property type="entry name" value="Nanowire_3heme"/>
</dbReference>
<gene>
    <name evidence="2" type="ORF">JN12_01098</name>
</gene>
<dbReference type="RefSeq" id="WP_170241857.1">
    <property type="nucleotide sequence ID" value="NZ_VLLN01000005.1"/>
</dbReference>
<dbReference type="EMBL" id="VLLN01000005">
    <property type="protein sequence ID" value="TWJ26392.1"/>
    <property type="molecule type" value="Genomic_DNA"/>
</dbReference>
<evidence type="ECO:0000313" key="2">
    <source>
        <dbReference type="EMBL" id="TWJ26392.1"/>
    </source>
</evidence>
<dbReference type="Gene3D" id="3.90.10.10">
    <property type="entry name" value="Cytochrome C3"/>
    <property type="match status" value="9"/>
</dbReference>
<dbReference type="Pfam" id="PF14522">
    <property type="entry name" value="Cytochrome_C7"/>
    <property type="match status" value="9"/>
</dbReference>
<proteinExistence type="predicted"/>
<accession>A0A562W860</accession>
<keyword evidence="3" id="KW-1185">Reference proteome</keyword>
<dbReference type="InterPro" id="IPR029467">
    <property type="entry name" value="Cyt_c7-like"/>
</dbReference>
<evidence type="ECO:0000313" key="3">
    <source>
        <dbReference type="Proteomes" id="UP000319449"/>
    </source>
</evidence>
<feature type="domain" description="Cytochrome c7-like" evidence="1">
    <location>
        <begin position="188"/>
        <end position="249"/>
    </location>
</feature>
<feature type="domain" description="Cytochrome c7-like" evidence="1">
    <location>
        <begin position="642"/>
        <end position="706"/>
    </location>
</feature>
<feature type="domain" description="Cytochrome c7-like" evidence="1">
    <location>
        <begin position="116"/>
        <end position="176"/>
    </location>
</feature>
<feature type="domain" description="Cytochrome c7-like" evidence="1">
    <location>
        <begin position="562"/>
        <end position="623"/>
    </location>
</feature>
<evidence type="ECO:0000259" key="1">
    <source>
        <dbReference type="Pfam" id="PF14522"/>
    </source>
</evidence>
<name>A0A562W860_9BACT</name>
<dbReference type="Proteomes" id="UP000319449">
    <property type="component" value="Unassembled WGS sequence"/>
</dbReference>
<dbReference type="PANTHER" id="PTHR39425">
    <property type="entry name" value="LIPOPROTEIN CYTOCHROME C"/>
    <property type="match status" value="1"/>
</dbReference>